<proteinExistence type="predicted"/>
<sequence length="311" mass="35333">MPESRYPSVWNVKAVWGQKRRTKSKRENGAHVFIQPFDFKDVSMAQKLTIFALFAIFSVLMEQLQEEPSTLNLSDDWQKLDPKEVLKLLNLTTLNAIVSFAKSSSEAKSFVISNRDRIVDLNPISLAIEDIFPTDEDNVYQFVILARIGHVNASGNDEESVPAKTESELREILQLFAPVDFVEVKMTFPNGFEDDIAQLIGRPLEFAEDDQLKRVGYYRQAKRKADKKLNFLARHGLSEEQFTIAKDDVLRHGNPTNMSTDVYDTAITLEEGERELIFQLNMLEHTGPVCNVDRSVAMIQCARGDAENVLC</sequence>
<dbReference type="WBParaSite" id="JU765_v2.g2185.t1">
    <property type="protein sequence ID" value="JU765_v2.g2185.t1"/>
    <property type="gene ID" value="JU765_v2.g2185"/>
</dbReference>
<dbReference type="Proteomes" id="UP000887576">
    <property type="component" value="Unplaced"/>
</dbReference>
<evidence type="ECO:0000313" key="1">
    <source>
        <dbReference type="Proteomes" id="UP000887576"/>
    </source>
</evidence>
<reference evidence="2" key="1">
    <citation type="submission" date="2022-11" db="UniProtKB">
        <authorList>
            <consortium name="WormBaseParasite"/>
        </authorList>
    </citation>
    <scope>IDENTIFICATION</scope>
</reference>
<name>A0AC34R0G7_9BILA</name>
<evidence type="ECO:0000313" key="2">
    <source>
        <dbReference type="WBParaSite" id="JU765_v2.g2185.t1"/>
    </source>
</evidence>
<protein>
    <submittedName>
        <fullName evidence="2">Uncharacterized protein</fullName>
    </submittedName>
</protein>
<accession>A0AC34R0G7</accession>
<organism evidence="1 2">
    <name type="scientific">Panagrolaimus sp. JU765</name>
    <dbReference type="NCBI Taxonomy" id="591449"/>
    <lineage>
        <taxon>Eukaryota</taxon>
        <taxon>Metazoa</taxon>
        <taxon>Ecdysozoa</taxon>
        <taxon>Nematoda</taxon>
        <taxon>Chromadorea</taxon>
        <taxon>Rhabditida</taxon>
        <taxon>Tylenchina</taxon>
        <taxon>Panagrolaimomorpha</taxon>
        <taxon>Panagrolaimoidea</taxon>
        <taxon>Panagrolaimidae</taxon>
        <taxon>Panagrolaimus</taxon>
    </lineage>
</organism>